<keyword evidence="3" id="KW-0813">Transport</keyword>
<reference evidence="8 11" key="2">
    <citation type="submission" date="2019-06" db="EMBL/GenBank/DDBJ databases">
        <title>Whole genome shotgun sequence of Brevibacillus agri NBRC 15538.</title>
        <authorList>
            <person name="Hosoyama A."/>
            <person name="Uohara A."/>
            <person name="Ohji S."/>
            <person name="Ichikawa N."/>
        </authorList>
    </citation>
    <scope>NUCLEOTIDE SEQUENCE [LARGE SCALE GENOMIC DNA]</scope>
    <source>
        <strain evidence="8 11">NBRC 15538</strain>
    </source>
</reference>
<dbReference type="PANTHER" id="PTHR30290">
    <property type="entry name" value="PERIPLASMIC BINDING COMPONENT OF ABC TRANSPORTER"/>
    <property type="match status" value="1"/>
</dbReference>
<evidence type="ECO:0000259" key="7">
    <source>
        <dbReference type="Pfam" id="PF00496"/>
    </source>
</evidence>
<evidence type="ECO:0000256" key="1">
    <source>
        <dbReference type="ARBA" id="ARBA00004196"/>
    </source>
</evidence>
<evidence type="ECO:0000313" key="8">
    <source>
        <dbReference type="EMBL" id="GED28501.1"/>
    </source>
</evidence>
<sequence>MKKNVVAVAGAMLILGGSLAGYADAGQAAEPKAKVLRMNMHSNPPTVDPGIAEDSTSGTISRAIFEGLTRLGKDGKVHVAAAESYTVSADGKTYTFKIRPAKWSNGDPVTAYDFEYAWKRALSPRTASNYAYQLYYLKGAEAYNKGTGTASDVGVKAVDAKTLVVELTNPTPFFTELTAFYTYYPVNKKVVEADKEWASNPKTIVGNGPFQIETWKPKHQLVLTKNQNYWDKQNVKLDKIDFSMIDDGYVELEMFRNGDLDWAGAPLSEVPMDFELSWKSPALFHTQAIAGTYFYRFNTEQAPFHNAKIRKAFAYALDRQALVETMLANHLPATGFVPPSMAVASGGYFTDNHTEEAKKLLQEGMKEAGIAKLPPITVSYNTSMGHKAIAEEIRDQWKKKLGVDVKLENKEWKVYIEDVHQGKYQIARAGWLADFNDPINFLEMFKDKNGGNNDTGWEHPKYKELLNQSALEQDPEKRKAILAKAEQILMDEMPIMPIYYYAQSWLQSEKVDGAILDGLGMIDFKYVDIKP</sequence>
<dbReference type="GO" id="GO:0015833">
    <property type="term" value="P:peptide transport"/>
    <property type="evidence" value="ECO:0007669"/>
    <property type="project" value="UniProtKB-KW"/>
</dbReference>
<dbReference type="CDD" id="cd08504">
    <property type="entry name" value="PBP2_OppA"/>
    <property type="match status" value="1"/>
</dbReference>
<dbReference type="Proteomes" id="UP000276178">
    <property type="component" value="Unassembled WGS sequence"/>
</dbReference>
<dbReference type="EMBL" id="BJOD01000076">
    <property type="protein sequence ID" value="GED28501.1"/>
    <property type="molecule type" value="Genomic_DNA"/>
</dbReference>
<dbReference type="EMBL" id="RHHN01000080">
    <property type="protein sequence ID" value="RNB49693.1"/>
    <property type="molecule type" value="Genomic_DNA"/>
</dbReference>
<dbReference type="OrthoDB" id="9801912at2"/>
<evidence type="ECO:0000313" key="9">
    <source>
        <dbReference type="EMBL" id="RNB49693.1"/>
    </source>
</evidence>
<feature type="chain" id="PRO_5039367588" evidence="6">
    <location>
        <begin position="21"/>
        <end position="531"/>
    </location>
</feature>
<dbReference type="GO" id="GO:0030288">
    <property type="term" value="C:outer membrane-bounded periplasmic space"/>
    <property type="evidence" value="ECO:0007669"/>
    <property type="project" value="UniProtKB-ARBA"/>
</dbReference>
<dbReference type="GO" id="GO:1904680">
    <property type="term" value="F:peptide transmembrane transporter activity"/>
    <property type="evidence" value="ECO:0007669"/>
    <property type="project" value="TreeGrafter"/>
</dbReference>
<evidence type="ECO:0000256" key="5">
    <source>
        <dbReference type="ARBA" id="ARBA00022856"/>
    </source>
</evidence>
<keyword evidence="5" id="KW-0571">Peptide transport</keyword>
<comment type="caution">
    <text evidence="9">The sequence shown here is derived from an EMBL/GenBank/DDBJ whole genome shotgun (WGS) entry which is preliminary data.</text>
</comment>
<dbReference type="PANTHER" id="PTHR30290:SF79">
    <property type="entry name" value="DIPEPTIDE-BINDING PROTEIN DPPE"/>
    <property type="match status" value="1"/>
</dbReference>
<gene>
    <name evidence="8" type="primary">oppA_12</name>
    <name evidence="8" type="ORF">BAG01nite_46030</name>
    <name evidence="9" type="ORF">EB820_22850</name>
</gene>
<dbReference type="Gene3D" id="3.40.190.10">
    <property type="entry name" value="Periplasmic binding protein-like II"/>
    <property type="match status" value="1"/>
</dbReference>
<proteinExistence type="inferred from homology"/>
<name>A0A3M8AEQ8_9BACL</name>
<dbReference type="SUPFAM" id="SSF53850">
    <property type="entry name" value="Periplasmic binding protein-like II"/>
    <property type="match status" value="1"/>
</dbReference>
<keyword evidence="5" id="KW-0653">Protein transport</keyword>
<evidence type="ECO:0000256" key="4">
    <source>
        <dbReference type="ARBA" id="ARBA00022729"/>
    </source>
</evidence>
<dbReference type="Gene3D" id="3.10.105.10">
    <property type="entry name" value="Dipeptide-binding Protein, Domain 3"/>
    <property type="match status" value="1"/>
</dbReference>
<protein>
    <submittedName>
        <fullName evidence="8">Oligopeptide-binding protein OppA</fullName>
    </submittedName>
    <submittedName>
        <fullName evidence="9">Peptide ABC transporter substrate-binding protein</fullName>
    </submittedName>
</protein>
<keyword evidence="4 6" id="KW-0732">Signal</keyword>
<dbReference type="InterPro" id="IPR039424">
    <property type="entry name" value="SBP_5"/>
</dbReference>
<evidence type="ECO:0000256" key="2">
    <source>
        <dbReference type="ARBA" id="ARBA00005695"/>
    </source>
</evidence>
<dbReference type="AlphaFoldDB" id="A0A3M8AEQ8"/>
<dbReference type="FunFam" id="3.90.76.10:FF:000001">
    <property type="entry name" value="Oligopeptide ABC transporter substrate-binding protein"/>
    <property type="match status" value="1"/>
</dbReference>
<dbReference type="InterPro" id="IPR000914">
    <property type="entry name" value="SBP_5_dom"/>
</dbReference>
<dbReference type="Pfam" id="PF00496">
    <property type="entry name" value="SBP_bac_5"/>
    <property type="match status" value="1"/>
</dbReference>
<dbReference type="Gene3D" id="3.90.76.10">
    <property type="entry name" value="Dipeptide-binding Protein, Domain 1"/>
    <property type="match status" value="1"/>
</dbReference>
<evidence type="ECO:0000313" key="10">
    <source>
        <dbReference type="Proteomes" id="UP000276178"/>
    </source>
</evidence>
<dbReference type="Proteomes" id="UP000317180">
    <property type="component" value="Unassembled WGS sequence"/>
</dbReference>
<feature type="signal peptide" evidence="6">
    <location>
        <begin position="1"/>
        <end position="20"/>
    </location>
</feature>
<feature type="domain" description="Solute-binding protein family 5" evidence="7">
    <location>
        <begin position="77"/>
        <end position="452"/>
    </location>
</feature>
<dbReference type="PIRSF" id="PIRSF002741">
    <property type="entry name" value="MppA"/>
    <property type="match status" value="1"/>
</dbReference>
<dbReference type="InterPro" id="IPR030678">
    <property type="entry name" value="Peptide/Ni-bd"/>
</dbReference>
<reference evidence="9 10" key="1">
    <citation type="submission" date="2018-10" db="EMBL/GenBank/DDBJ databases">
        <title>Phylogenomics of Brevibacillus.</title>
        <authorList>
            <person name="Dunlap C."/>
        </authorList>
    </citation>
    <scope>NUCLEOTIDE SEQUENCE [LARGE SCALE GENOMIC DNA]</scope>
    <source>
        <strain evidence="9 10">NRRL NRS 1219</strain>
    </source>
</reference>
<accession>A0A3M8AEQ8</accession>
<evidence type="ECO:0000256" key="3">
    <source>
        <dbReference type="ARBA" id="ARBA00022448"/>
    </source>
</evidence>
<evidence type="ECO:0000256" key="6">
    <source>
        <dbReference type="SAM" id="SignalP"/>
    </source>
</evidence>
<evidence type="ECO:0000313" key="11">
    <source>
        <dbReference type="Proteomes" id="UP000317180"/>
    </source>
</evidence>
<organism evidence="9 10">
    <name type="scientific">Brevibacillus agri</name>
    <dbReference type="NCBI Taxonomy" id="51101"/>
    <lineage>
        <taxon>Bacteria</taxon>
        <taxon>Bacillati</taxon>
        <taxon>Bacillota</taxon>
        <taxon>Bacilli</taxon>
        <taxon>Bacillales</taxon>
        <taxon>Paenibacillaceae</taxon>
        <taxon>Brevibacillus</taxon>
    </lineage>
</organism>
<dbReference type="FunFam" id="3.10.105.10:FF:000001">
    <property type="entry name" value="Oligopeptide ABC transporter, oligopeptide-binding protein"/>
    <property type="match status" value="1"/>
</dbReference>
<dbReference type="GO" id="GO:0043190">
    <property type="term" value="C:ATP-binding cassette (ABC) transporter complex"/>
    <property type="evidence" value="ECO:0007669"/>
    <property type="project" value="InterPro"/>
</dbReference>
<comment type="similarity">
    <text evidence="2">Belongs to the bacterial solute-binding protein 5 family.</text>
</comment>
<dbReference type="GeneID" id="82813776"/>
<comment type="subcellular location">
    <subcellularLocation>
        <location evidence="1">Cell envelope</location>
    </subcellularLocation>
</comment>
<keyword evidence="11" id="KW-1185">Reference proteome</keyword>
<dbReference type="RefSeq" id="WP_122953394.1">
    <property type="nucleotide sequence ID" value="NZ_BJOD01000076.1"/>
</dbReference>